<keyword evidence="2 11" id="KW-0813">Transport</keyword>
<evidence type="ECO:0000259" key="12">
    <source>
        <dbReference type="Pfam" id="PF17655"/>
    </source>
</evidence>
<reference evidence="13 14" key="1">
    <citation type="submission" date="2020-02" db="EMBL/GenBank/DDBJ databases">
        <title>Draft genome sequence of Haematococcus lacustris strain NIES-144.</title>
        <authorList>
            <person name="Morimoto D."/>
            <person name="Nakagawa S."/>
            <person name="Yoshida T."/>
            <person name="Sawayama S."/>
        </authorList>
    </citation>
    <scope>NUCLEOTIDE SEQUENCE [LARGE SCALE GENOMIC DNA]</scope>
    <source>
        <strain evidence="13 14">NIES-144</strain>
    </source>
</reference>
<accession>A0A699ZBH9</accession>
<dbReference type="InterPro" id="IPR013518">
    <property type="entry name" value="K_chnl_inward-rec_Kir_cyto"/>
</dbReference>
<evidence type="ECO:0000313" key="13">
    <source>
        <dbReference type="EMBL" id="GFH16234.1"/>
    </source>
</evidence>
<dbReference type="GO" id="GO:0034765">
    <property type="term" value="P:regulation of monoatomic ion transmembrane transport"/>
    <property type="evidence" value="ECO:0007669"/>
    <property type="project" value="TreeGrafter"/>
</dbReference>
<dbReference type="InterPro" id="IPR014756">
    <property type="entry name" value="Ig_E-set"/>
</dbReference>
<evidence type="ECO:0000256" key="6">
    <source>
        <dbReference type="ARBA" id="ARBA00022958"/>
    </source>
</evidence>
<keyword evidence="7" id="KW-1133">Transmembrane helix</keyword>
<keyword evidence="10 11" id="KW-0407">Ion channel</keyword>
<name>A0A699ZBH9_HAELA</name>
<keyword evidence="8 11" id="KW-0406">Ion transport</keyword>
<evidence type="ECO:0000256" key="5">
    <source>
        <dbReference type="ARBA" id="ARBA00022882"/>
    </source>
</evidence>
<dbReference type="GO" id="GO:0005242">
    <property type="term" value="F:inward rectifier potassium channel activity"/>
    <property type="evidence" value="ECO:0007669"/>
    <property type="project" value="InterPro"/>
</dbReference>
<dbReference type="GO" id="GO:0005886">
    <property type="term" value="C:plasma membrane"/>
    <property type="evidence" value="ECO:0007669"/>
    <property type="project" value="TreeGrafter"/>
</dbReference>
<evidence type="ECO:0000256" key="10">
    <source>
        <dbReference type="ARBA" id="ARBA00023303"/>
    </source>
</evidence>
<dbReference type="GO" id="GO:1990573">
    <property type="term" value="P:potassium ion import across plasma membrane"/>
    <property type="evidence" value="ECO:0007669"/>
    <property type="project" value="TreeGrafter"/>
</dbReference>
<dbReference type="Pfam" id="PF17655">
    <property type="entry name" value="IRK_C"/>
    <property type="match status" value="1"/>
</dbReference>
<evidence type="ECO:0000313" key="14">
    <source>
        <dbReference type="Proteomes" id="UP000485058"/>
    </source>
</evidence>
<dbReference type="EMBL" id="BLLF01000965">
    <property type="protein sequence ID" value="GFH16234.1"/>
    <property type="molecule type" value="Genomic_DNA"/>
</dbReference>
<evidence type="ECO:0000256" key="4">
    <source>
        <dbReference type="ARBA" id="ARBA00022692"/>
    </source>
</evidence>
<comment type="subcellular location">
    <subcellularLocation>
        <location evidence="1 11">Membrane</location>
        <topology evidence="1 11">Multi-pass membrane protein</topology>
    </subcellularLocation>
</comment>
<proteinExistence type="inferred from homology"/>
<keyword evidence="5 11" id="KW-0851">Voltage-gated channel</keyword>
<evidence type="ECO:0000256" key="1">
    <source>
        <dbReference type="ARBA" id="ARBA00004141"/>
    </source>
</evidence>
<dbReference type="InterPro" id="IPR016449">
    <property type="entry name" value="K_chnl_inward-rec_Kir"/>
</dbReference>
<feature type="domain" description="Inward rectifier potassium channel C-terminal" evidence="12">
    <location>
        <begin position="159"/>
        <end position="314"/>
    </location>
</feature>
<evidence type="ECO:0000256" key="9">
    <source>
        <dbReference type="ARBA" id="ARBA00023136"/>
    </source>
</evidence>
<sequence length="389" mass="42861">MGEPSGFTRMRGRGESTTTAELLERLGRAAKAPLQQLSKMRFPFKAPSLIDRSAPYFSGIKRFGLPKLIAYYKDPFHTLLNLPWGHFIAVFFATYMTEVQAKDCLVGSNGRFSHVLWISSRVASTLGFDQGIAASLVNFIMLGVVFARFSAPFKRAGSVRFSKVAVVNRHSSGFWSISIRVANLRKHQILQPSIRMVVTAVDSITPSFYHHEQLQVDGAYKQLTNLELGFPAHVTHVITPESFLYNLSLLEMDTRMMEVLIFVDGIDAMTSKYMSARMSYSMSDMLVNEQFNPMHLEMRGKHLGLDFNTFDMTSPALDQNLLLEELGRAGQSGEEPALWQLRHYTFRRLAERFAHLGVTHASAVAAAAAGGAAPASTSLGGAAGQGGGG</sequence>
<keyword evidence="4 11" id="KW-0812">Transmembrane</keyword>
<evidence type="ECO:0000256" key="2">
    <source>
        <dbReference type="ARBA" id="ARBA00022448"/>
    </source>
</evidence>
<keyword evidence="9" id="KW-0472">Membrane</keyword>
<comment type="similarity">
    <text evidence="11">Belongs to the inward rectifier-type potassium channel (TC 1.A.2.1) family.</text>
</comment>
<dbReference type="PANTHER" id="PTHR11767:SF102">
    <property type="entry name" value="INWARDLY RECTIFYING POTASSIUM CHANNEL 1, ISOFORM F"/>
    <property type="match status" value="1"/>
</dbReference>
<dbReference type="GO" id="GO:0034702">
    <property type="term" value="C:monoatomic ion channel complex"/>
    <property type="evidence" value="ECO:0007669"/>
    <property type="project" value="UniProtKB-KW"/>
</dbReference>
<dbReference type="Gene3D" id="2.60.40.1400">
    <property type="entry name" value="G protein-activated inward rectifier potassium channel 1"/>
    <property type="match status" value="1"/>
</dbReference>
<evidence type="ECO:0000256" key="11">
    <source>
        <dbReference type="RuleBase" id="RU003822"/>
    </source>
</evidence>
<dbReference type="PANTHER" id="PTHR11767">
    <property type="entry name" value="INWARD RECTIFIER POTASSIUM CHANNEL"/>
    <property type="match status" value="1"/>
</dbReference>
<keyword evidence="6 11" id="KW-0630">Potassium</keyword>
<dbReference type="InterPro" id="IPR041647">
    <property type="entry name" value="IRK_C"/>
</dbReference>
<keyword evidence="14" id="KW-1185">Reference proteome</keyword>
<gene>
    <name evidence="13" type="ORF">HaLaN_12615</name>
</gene>
<evidence type="ECO:0000256" key="3">
    <source>
        <dbReference type="ARBA" id="ARBA00022538"/>
    </source>
</evidence>
<dbReference type="SUPFAM" id="SSF81296">
    <property type="entry name" value="E set domains"/>
    <property type="match status" value="1"/>
</dbReference>
<dbReference type="AlphaFoldDB" id="A0A699ZBH9"/>
<comment type="caution">
    <text evidence="13">The sequence shown here is derived from an EMBL/GenBank/DDBJ whole genome shotgun (WGS) entry which is preliminary data.</text>
</comment>
<organism evidence="13 14">
    <name type="scientific">Haematococcus lacustris</name>
    <name type="common">Green alga</name>
    <name type="synonym">Haematococcus pluvialis</name>
    <dbReference type="NCBI Taxonomy" id="44745"/>
    <lineage>
        <taxon>Eukaryota</taxon>
        <taxon>Viridiplantae</taxon>
        <taxon>Chlorophyta</taxon>
        <taxon>core chlorophytes</taxon>
        <taxon>Chlorophyceae</taxon>
        <taxon>CS clade</taxon>
        <taxon>Chlamydomonadales</taxon>
        <taxon>Haematococcaceae</taxon>
        <taxon>Haematococcus</taxon>
    </lineage>
</organism>
<evidence type="ECO:0000256" key="8">
    <source>
        <dbReference type="ARBA" id="ARBA00023065"/>
    </source>
</evidence>
<keyword evidence="3 11" id="KW-0633">Potassium transport</keyword>
<protein>
    <recommendedName>
        <fullName evidence="12">Inward rectifier potassium channel C-terminal domain-containing protein</fullName>
    </recommendedName>
</protein>
<evidence type="ECO:0000256" key="7">
    <source>
        <dbReference type="ARBA" id="ARBA00022989"/>
    </source>
</evidence>
<dbReference type="Proteomes" id="UP000485058">
    <property type="component" value="Unassembled WGS sequence"/>
</dbReference>